<gene>
    <name evidence="2" type="ORF">GCM10011398_05630</name>
</gene>
<feature type="domain" description="Antitoxin SocA-like Panacea" evidence="1">
    <location>
        <begin position="30"/>
        <end position="122"/>
    </location>
</feature>
<dbReference type="Proteomes" id="UP000622860">
    <property type="component" value="Unassembled WGS sequence"/>
</dbReference>
<accession>A0A917H1U4</accession>
<name>A0A917H1U4_9BACI</name>
<sequence>MTRSAFDFAQKYIRDGLDNPRNTKKGNMKLQKLLYFSQLVHHAEYGVPLFKDKIYAYENGCVVESVMKQYHLRHDELVSASHLASQTFSLEEKFTIDLVESVFGELSAGELSDLNHEHSCWKLAYGRSYIDENYRNKHLSEISDQEVYEHDLEGIKKIVDGYKSSNDSLTEAMITIGGTEFYFNPQEIIIDEQLRSYLDNFVGEDEVFTIYKDRSQGVIVY</sequence>
<proteinExistence type="predicted"/>
<keyword evidence="3" id="KW-1185">Reference proteome</keyword>
<evidence type="ECO:0000313" key="2">
    <source>
        <dbReference type="EMBL" id="GGG64872.1"/>
    </source>
</evidence>
<evidence type="ECO:0000259" key="1">
    <source>
        <dbReference type="Pfam" id="PF13274"/>
    </source>
</evidence>
<dbReference type="EMBL" id="BMFR01000001">
    <property type="protein sequence ID" value="GGG64872.1"/>
    <property type="molecule type" value="Genomic_DNA"/>
</dbReference>
<dbReference type="RefSeq" id="WP_188453811.1">
    <property type="nucleotide sequence ID" value="NZ_BMFR01000001.1"/>
</dbReference>
<reference evidence="2" key="2">
    <citation type="submission" date="2020-09" db="EMBL/GenBank/DDBJ databases">
        <authorList>
            <person name="Sun Q."/>
            <person name="Zhou Y."/>
        </authorList>
    </citation>
    <scope>NUCLEOTIDE SEQUENCE</scope>
    <source>
        <strain evidence="2">CGMCC 1.12754</strain>
    </source>
</reference>
<protein>
    <recommendedName>
        <fullName evidence="1">Antitoxin SocA-like Panacea domain-containing protein</fullName>
    </recommendedName>
</protein>
<dbReference type="InterPro" id="IPR025272">
    <property type="entry name" value="SocA_Panacea"/>
</dbReference>
<organism evidence="2 3">
    <name type="scientific">Virgibacillus oceani</name>
    <dbReference type="NCBI Taxonomy" id="1479511"/>
    <lineage>
        <taxon>Bacteria</taxon>
        <taxon>Bacillati</taxon>
        <taxon>Bacillota</taxon>
        <taxon>Bacilli</taxon>
        <taxon>Bacillales</taxon>
        <taxon>Bacillaceae</taxon>
        <taxon>Virgibacillus</taxon>
    </lineage>
</organism>
<comment type="caution">
    <text evidence="2">The sequence shown here is derived from an EMBL/GenBank/DDBJ whole genome shotgun (WGS) entry which is preliminary data.</text>
</comment>
<evidence type="ECO:0000313" key="3">
    <source>
        <dbReference type="Proteomes" id="UP000622860"/>
    </source>
</evidence>
<reference evidence="2" key="1">
    <citation type="journal article" date="2014" name="Int. J. Syst. Evol. Microbiol.">
        <title>Complete genome sequence of Corynebacterium casei LMG S-19264T (=DSM 44701T), isolated from a smear-ripened cheese.</title>
        <authorList>
            <consortium name="US DOE Joint Genome Institute (JGI-PGF)"/>
            <person name="Walter F."/>
            <person name="Albersmeier A."/>
            <person name="Kalinowski J."/>
            <person name="Ruckert C."/>
        </authorList>
    </citation>
    <scope>NUCLEOTIDE SEQUENCE</scope>
    <source>
        <strain evidence="2">CGMCC 1.12754</strain>
    </source>
</reference>
<dbReference type="Pfam" id="PF13274">
    <property type="entry name" value="SocA_Panacea"/>
    <property type="match status" value="1"/>
</dbReference>
<dbReference type="AlphaFoldDB" id="A0A917H1U4"/>